<evidence type="ECO:0000313" key="1">
    <source>
        <dbReference type="EMBL" id="TFK96739.1"/>
    </source>
</evidence>
<accession>A0A5C3Q6U3</accession>
<reference evidence="1 2" key="1">
    <citation type="journal article" date="2019" name="Nat. Ecol. Evol.">
        <title>Megaphylogeny resolves global patterns of mushroom evolution.</title>
        <authorList>
            <person name="Varga T."/>
            <person name="Krizsan K."/>
            <person name="Foldi C."/>
            <person name="Dima B."/>
            <person name="Sanchez-Garcia M."/>
            <person name="Sanchez-Ramirez S."/>
            <person name="Szollosi G.J."/>
            <person name="Szarkandi J.G."/>
            <person name="Papp V."/>
            <person name="Albert L."/>
            <person name="Andreopoulos W."/>
            <person name="Angelini C."/>
            <person name="Antonin V."/>
            <person name="Barry K.W."/>
            <person name="Bougher N.L."/>
            <person name="Buchanan P."/>
            <person name="Buyck B."/>
            <person name="Bense V."/>
            <person name="Catcheside P."/>
            <person name="Chovatia M."/>
            <person name="Cooper J."/>
            <person name="Damon W."/>
            <person name="Desjardin D."/>
            <person name="Finy P."/>
            <person name="Geml J."/>
            <person name="Haridas S."/>
            <person name="Hughes K."/>
            <person name="Justo A."/>
            <person name="Karasinski D."/>
            <person name="Kautmanova I."/>
            <person name="Kiss B."/>
            <person name="Kocsube S."/>
            <person name="Kotiranta H."/>
            <person name="LaButti K.M."/>
            <person name="Lechner B.E."/>
            <person name="Liimatainen K."/>
            <person name="Lipzen A."/>
            <person name="Lukacs Z."/>
            <person name="Mihaltcheva S."/>
            <person name="Morgado L.N."/>
            <person name="Niskanen T."/>
            <person name="Noordeloos M.E."/>
            <person name="Ohm R.A."/>
            <person name="Ortiz-Santana B."/>
            <person name="Ovrebo C."/>
            <person name="Racz N."/>
            <person name="Riley R."/>
            <person name="Savchenko A."/>
            <person name="Shiryaev A."/>
            <person name="Soop K."/>
            <person name="Spirin V."/>
            <person name="Szebenyi C."/>
            <person name="Tomsovsky M."/>
            <person name="Tulloss R.E."/>
            <person name="Uehling J."/>
            <person name="Grigoriev I.V."/>
            <person name="Vagvolgyi C."/>
            <person name="Papp T."/>
            <person name="Martin F.M."/>
            <person name="Miettinen O."/>
            <person name="Hibbett D.S."/>
            <person name="Nagy L.G."/>
        </authorList>
    </citation>
    <scope>NUCLEOTIDE SEQUENCE [LARGE SCALE GENOMIC DNA]</scope>
    <source>
        <strain evidence="1 2">CBS 309.79</strain>
    </source>
</reference>
<dbReference type="AlphaFoldDB" id="A0A5C3Q6U3"/>
<proteinExistence type="predicted"/>
<dbReference type="EMBL" id="ML178855">
    <property type="protein sequence ID" value="TFK96739.1"/>
    <property type="molecule type" value="Genomic_DNA"/>
</dbReference>
<protein>
    <submittedName>
        <fullName evidence="1">Uncharacterized protein</fullName>
    </submittedName>
</protein>
<organism evidence="1 2">
    <name type="scientific">Pterulicium gracile</name>
    <dbReference type="NCBI Taxonomy" id="1884261"/>
    <lineage>
        <taxon>Eukaryota</taxon>
        <taxon>Fungi</taxon>
        <taxon>Dikarya</taxon>
        <taxon>Basidiomycota</taxon>
        <taxon>Agaricomycotina</taxon>
        <taxon>Agaricomycetes</taxon>
        <taxon>Agaricomycetidae</taxon>
        <taxon>Agaricales</taxon>
        <taxon>Pleurotineae</taxon>
        <taxon>Pterulaceae</taxon>
        <taxon>Pterulicium</taxon>
    </lineage>
</organism>
<name>A0A5C3Q6U3_9AGAR</name>
<evidence type="ECO:0000313" key="2">
    <source>
        <dbReference type="Proteomes" id="UP000305067"/>
    </source>
</evidence>
<gene>
    <name evidence="1" type="ORF">BDV98DRAFT_608035</name>
</gene>
<keyword evidence="2" id="KW-1185">Reference proteome</keyword>
<dbReference type="Proteomes" id="UP000305067">
    <property type="component" value="Unassembled WGS sequence"/>
</dbReference>
<sequence>MLPLDVYKDRAILAMLVASRKIQRLTAPGDESFCRLISSKRDVDELSEDDIEAVVAEFEELRRGAEAHKKVIESLPNLHYELVAAYKETLSRNDPVRLPKADISEFQNAEFAMLVSFTNYMRGYGKKKLGMRNDDLTYKWAWTNEDLILELAPKFLTEYIYGLGQVESFTAWGLETCINYHFEYPATLLYGKELSKILSAVDQQISKKVEVLERVGLTWSWSLFDFARASGRA</sequence>